<comment type="caution">
    <text evidence="2">The sequence shown here is derived from an EMBL/GenBank/DDBJ whole genome shotgun (WGS) entry which is preliminary data.</text>
</comment>
<accession>A0A8H3ZKD6</accession>
<keyword evidence="1" id="KW-0732">Signal</keyword>
<dbReference type="AlphaFoldDB" id="A0A8H3ZKD6"/>
<dbReference type="Proteomes" id="UP000434172">
    <property type="component" value="Unassembled WGS sequence"/>
</dbReference>
<sequence>MRSQLFAALITLLPGVLADSHDYCACQQWSDGPVDHVATAKVAARACFGYLHMSTSPIRRQPGTPTAQDLDLRGDIYKI</sequence>
<keyword evidence="3" id="KW-1185">Reference proteome</keyword>
<gene>
    <name evidence="2" type="ORF">GQ607_013896</name>
</gene>
<dbReference type="EMBL" id="WOWK01000103">
    <property type="protein sequence ID" value="KAF0318937.1"/>
    <property type="molecule type" value="Genomic_DNA"/>
</dbReference>
<evidence type="ECO:0000256" key="1">
    <source>
        <dbReference type="SAM" id="SignalP"/>
    </source>
</evidence>
<feature type="signal peptide" evidence="1">
    <location>
        <begin position="1"/>
        <end position="18"/>
    </location>
</feature>
<proteinExistence type="predicted"/>
<protein>
    <submittedName>
        <fullName evidence="2">Secreted in xylem 5</fullName>
    </submittedName>
</protein>
<reference evidence="2 3" key="1">
    <citation type="submission" date="2019-12" db="EMBL/GenBank/DDBJ databases">
        <title>A genome sequence resource for the geographically widespread anthracnose pathogen Colletotrichum asianum.</title>
        <authorList>
            <person name="Meng Y."/>
        </authorList>
    </citation>
    <scope>NUCLEOTIDE SEQUENCE [LARGE SCALE GENOMIC DNA]</scope>
    <source>
        <strain evidence="2 3">ICMP 18580</strain>
    </source>
</reference>
<evidence type="ECO:0000313" key="3">
    <source>
        <dbReference type="Proteomes" id="UP000434172"/>
    </source>
</evidence>
<name>A0A8H3ZKD6_9PEZI</name>
<dbReference type="OrthoDB" id="4788789at2759"/>
<feature type="chain" id="PRO_5034229730" evidence="1">
    <location>
        <begin position="19"/>
        <end position="79"/>
    </location>
</feature>
<organism evidence="2 3">
    <name type="scientific">Colletotrichum asianum</name>
    <dbReference type="NCBI Taxonomy" id="702518"/>
    <lineage>
        <taxon>Eukaryota</taxon>
        <taxon>Fungi</taxon>
        <taxon>Dikarya</taxon>
        <taxon>Ascomycota</taxon>
        <taxon>Pezizomycotina</taxon>
        <taxon>Sordariomycetes</taxon>
        <taxon>Hypocreomycetidae</taxon>
        <taxon>Glomerellales</taxon>
        <taxon>Glomerellaceae</taxon>
        <taxon>Colletotrichum</taxon>
        <taxon>Colletotrichum gloeosporioides species complex</taxon>
    </lineage>
</organism>
<evidence type="ECO:0000313" key="2">
    <source>
        <dbReference type="EMBL" id="KAF0318937.1"/>
    </source>
</evidence>